<dbReference type="InParanoid" id="A0A1S3J9N6"/>
<evidence type="ECO:0000256" key="1">
    <source>
        <dbReference type="SAM" id="MobiDB-lite"/>
    </source>
</evidence>
<reference evidence="3" key="1">
    <citation type="submission" date="2025-08" db="UniProtKB">
        <authorList>
            <consortium name="RefSeq"/>
        </authorList>
    </citation>
    <scope>IDENTIFICATION</scope>
    <source>
        <tissue evidence="3">Gonads</tissue>
    </source>
</reference>
<dbReference type="GeneID" id="106171041"/>
<feature type="region of interest" description="Disordered" evidence="1">
    <location>
        <begin position="103"/>
        <end position="160"/>
    </location>
</feature>
<proteinExistence type="predicted"/>
<feature type="compositionally biased region" description="Basic residues" evidence="1">
    <location>
        <begin position="117"/>
        <end position="126"/>
    </location>
</feature>
<keyword evidence="2" id="KW-1185">Reference proteome</keyword>
<dbReference type="PANTHER" id="PTHR33887">
    <property type="entry name" value="PB1 DOMAIN-CONTAINING PROTEIN"/>
    <property type="match status" value="1"/>
</dbReference>
<dbReference type="OrthoDB" id="2109241at2759"/>
<name>A0A1S3J9N6_LINAN</name>
<dbReference type="Proteomes" id="UP000085678">
    <property type="component" value="Unplaced"/>
</dbReference>
<sequence length="160" mass="18189">MFITVLYGDNRQQIFNPNCLVKILLHHIKERCHLDKNDVVELSDDQGAVKNLHTNLTEYGTEFLSDREQLILLRVEKDAEGEEDRPLYIPLLDGLEEDEEFIRKLNPNPEPPSTAPKGKRLSKHRGSVVDTDGYKGKKNKQPAKKTTPRTNSAGKRGSIN</sequence>
<accession>A0A1S3J9N6</accession>
<dbReference type="AlphaFoldDB" id="A0A1S3J9N6"/>
<dbReference type="PANTHER" id="PTHR33887:SF5">
    <property type="entry name" value="PB1 DOMAIN-CONTAINING PROTEIN"/>
    <property type="match status" value="1"/>
</dbReference>
<organism evidence="2 3">
    <name type="scientific">Lingula anatina</name>
    <name type="common">Brachiopod</name>
    <name type="synonym">Lingula unguis</name>
    <dbReference type="NCBI Taxonomy" id="7574"/>
    <lineage>
        <taxon>Eukaryota</taxon>
        <taxon>Metazoa</taxon>
        <taxon>Spiralia</taxon>
        <taxon>Lophotrochozoa</taxon>
        <taxon>Brachiopoda</taxon>
        <taxon>Linguliformea</taxon>
        <taxon>Lingulata</taxon>
        <taxon>Lingulida</taxon>
        <taxon>Linguloidea</taxon>
        <taxon>Lingulidae</taxon>
        <taxon>Lingula</taxon>
    </lineage>
</organism>
<dbReference type="KEGG" id="lak:106171041"/>
<evidence type="ECO:0000313" key="3">
    <source>
        <dbReference type="RefSeq" id="XP_013406584.1"/>
    </source>
</evidence>
<dbReference type="Pfam" id="PF15874">
    <property type="entry name" value="Il2rg"/>
    <property type="match status" value="1"/>
</dbReference>
<dbReference type="RefSeq" id="XP_013406584.1">
    <property type="nucleotide sequence ID" value="XM_013551130.1"/>
</dbReference>
<dbReference type="InterPro" id="IPR039471">
    <property type="entry name" value="CXorf65-like"/>
</dbReference>
<evidence type="ECO:0000313" key="2">
    <source>
        <dbReference type="Proteomes" id="UP000085678"/>
    </source>
</evidence>
<protein>
    <submittedName>
        <fullName evidence="3">Uncharacterized protein CXorf65 homolog</fullName>
    </submittedName>
</protein>
<gene>
    <name evidence="3" type="primary">LOC106171041</name>
</gene>
<feature type="compositionally biased region" description="Polar residues" evidence="1">
    <location>
        <begin position="148"/>
        <end position="160"/>
    </location>
</feature>
<feature type="compositionally biased region" description="Basic residues" evidence="1">
    <location>
        <begin position="136"/>
        <end position="147"/>
    </location>
</feature>